<evidence type="ECO:0000313" key="12">
    <source>
        <dbReference type="Proteomes" id="UP000183508"/>
    </source>
</evidence>
<dbReference type="RefSeq" id="WP_342741593.1">
    <property type="nucleotide sequence ID" value="NZ_FPBV01000003.1"/>
</dbReference>
<dbReference type="Pfam" id="PF00550">
    <property type="entry name" value="PP-binding"/>
    <property type="match status" value="1"/>
</dbReference>
<dbReference type="GO" id="GO:0000035">
    <property type="term" value="F:acyl binding"/>
    <property type="evidence" value="ECO:0007669"/>
    <property type="project" value="TreeGrafter"/>
</dbReference>
<dbReference type="Gene3D" id="1.10.1200.10">
    <property type="entry name" value="ACP-like"/>
    <property type="match status" value="1"/>
</dbReference>
<sequence length="87" mass="9689">MGNLPTLDESEILNRVYKLVADQLPEHWDKLSPDARFAEDLGADSLDITELVVAFEDEFGVEIPDEELAGLTTIRAVVDYIVRATRG</sequence>
<dbReference type="PANTHER" id="PTHR20863">
    <property type="entry name" value="ACYL CARRIER PROTEIN"/>
    <property type="match status" value="1"/>
</dbReference>
<dbReference type="NCBIfam" id="TIGR00517">
    <property type="entry name" value="acyl_carrier"/>
    <property type="match status" value="1"/>
</dbReference>
<comment type="PTM">
    <text evidence="7">4'-phosphopantetheine is transferred from CoA to a specific serine of apo-ACP by AcpS. This modification is essential for activity because fatty acids are bound in thioester linkage to the sulfhydryl of the prosthetic group.</text>
</comment>
<evidence type="ECO:0000256" key="1">
    <source>
        <dbReference type="ARBA" id="ARBA00022450"/>
    </source>
</evidence>
<dbReference type="InterPro" id="IPR006162">
    <property type="entry name" value="Ppantetheine_attach_site"/>
</dbReference>
<dbReference type="eggNOG" id="COG0236">
    <property type="taxonomic scope" value="Bacteria"/>
</dbReference>
<dbReference type="NCBIfam" id="NF002148">
    <property type="entry name" value="PRK00982.1-2"/>
    <property type="match status" value="1"/>
</dbReference>
<dbReference type="STRING" id="392015.SAMN05421543_10375"/>
<gene>
    <name evidence="7" type="primary">acpP</name>
    <name evidence="11" type="ORF">SAMN05421543_10375</name>
</gene>
<reference evidence="12" key="1">
    <citation type="submission" date="2016-10" db="EMBL/GenBank/DDBJ databases">
        <authorList>
            <person name="Varghese N."/>
        </authorList>
    </citation>
    <scope>NUCLEOTIDE SEQUENCE [LARGE SCALE GENOMIC DNA]</scope>
    <source>
        <strain evidence="12">DSM 17980</strain>
    </source>
</reference>
<keyword evidence="3 7" id="KW-0597">Phosphoprotein</keyword>
<comment type="similarity">
    <text evidence="7">Belongs to the acyl carrier protein (ACP) family.</text>
</comment>
<comment type="PTM">
    <text evidence="9">4'-phosphopantetheine is transferred from CoA to a specific serine of apo-ACP by acpS.</text>
</comment>
<dbReference type="PROSITE" id="PS50075">
    <property type="entry name" value="CARRIER"/>
    <property type="match status" value="1"/>
</dbReference>
<evidence type="ECO:0000313" key="11">
    <source>
        <dbReference type="EMBL" id="SFU52145.1"/>
    </source>
</evidence>
<evidence type="ECO:0000256" key="5">
    <source>
        <dbReference type="ARBA" id="ARBA00023098"/>
    </source>
</evidence>
<evidence type="ECO:0000256" key="4">
    <source>
        <dbReference type="ARBA" id="ARBA00022832"/>
    </source>
</evidence>
<keyword evidence="2 7" id="KW-0444">Lipid biosynthesis</keyword>
<keyword evidence="4 7" id="KW-0276">Fatty acid metabolism</keyword>
<evidence type="ECO:0000256" key="3">
    <source>
        <dbReference type="ARBA" id="ARBA00022553"/>
    </source>
</evidence>
<dbReference type="PROSITE" id="PS00012">
    <property type="entry name" value="PHOSPHOPANTETHEINE"/>
    <property type="match status" value="1"/>
</dbReference>
<dbReference type="Proteomes" id="UP000183508">
    <property type="component" value="Unassembled WGS sequence"/>
</dbReference>
<keyword evidence="12" id="KW-1185">Reference proteome</keyword>
<evidence type="ECO:0000256" key="9">
    <source>
        <dbReference type="RuleBase" id="RU003545"/>
    </source>
</evidence>
<dbReference type="EMBL" id="FPBV01000003">
    <property type="protein sequence ID" value="SFU52145.1"/>
    <property type="molecule type" value="Genomic_DNA"/>
</dbReference>
<evidence type="ECO:0000256" key="8">
    <source>
        <dbReference type="NCBIfam" id="TIGR00517"/>
    </source>
</evidence>
<keyword evidence="5 7" id="KW-0443">Lipid metabolism</keyword>
<organism evidence="11 12">
    <name type="scientific">Alicyclobacillus macrosporangiidus</name>
    <dbReference type="NCBI Taxonomy" id="392015"/>
    <lineage>
        <taxon>Bacteria</taxon>
        <taxon>Bacillati</taxon>
        <taxon>Bacillota</taxon>
        <taxon>Bacilli</taxon>
        <taxon>Bacillales</taxon>
        <taxon>Alicyclobacillaceae</taxon>
        <taxon>Alicyclobacillus</taxon>
    </lineage>
</organism>
<feature type="domain" description="Carrier" evidence="10">
    <location>
        <begin position="10"/>
        <end position="85"/>
    </location>
</feature>
<dbReference type="InterPro" id="IPR009081">
    <property type="entry name" value="PP-bd_ACP"/>
</dbReference>
<dbReference type="HAMAP" id="MF_01217">
    <property type="entry name" value="Acyl_carrier"/>
    <property type="match status" value="1"/>
</dbReference>
<dbReference type="GO" id="GO:0009245">
    <property type="term" value="P:lipid A biosynthetic process"/>
    <property type="evidence" value="ECO:0007669"/>
    <property type="project" value="TreeGrafter"/>
</dbReference>
<keyword evidence="6 7" id="KW-0275">Fatty acid biosynthesis</keyword>
<dbReference type="SUPFAM" id="SSF47336">
    <property type="entry name" value="ACP-like"/>
    <property type="match status" value="1"/>
</dbReference>
<dbReference type="GO" id="GO:0016020">
    <property type="term" value="C:membrane"/>
    <property type="evidence" value="ECO:0007669"/>
    <property type="project" value="GOC"/>
</dbReference>
<evidence type="ECO:0000259" key="10">
    <source>
        <dbReference type="PROSITE" id="PS50075"/>
    </source>
</evidence>
<protein>
    <recommendedName>
        <fullName evidence="7 8">Acyl carrier protein</fullName>
        <shortName evidence="7">ACP</shortName>
    </recommendedName>
</protein>
<dbReference type="GO" id="GO:0000036">
    <property type="term" value="F:acyl carrier activity"/>
    <property type="evidence" value="ECO:0007669"/>
    <property type="project" value="UniProtKB-UniRule"/>
</dbReference>
<dbReference type="GO" id="GO:0005829">
    <property type="term" value="C:cytosol"/>
    <property type="evidence" value="ECO:0007669"/>
    <property type="project" value="TreeGrafter"/>
</dbReference>
<name>A0A1I7GUR0_9BACL</name>
<comment type="subcellular location">
    <subcellularLocation>
        <location evidence="7">Cytoplasm</location>
    </subcellularLocation>
</comment>
<feature type="modified residue" description="O-(pantetheine 4'-phosphoryl)serine" evidence="7">
    <location>
        <position position="45"/>
    </location>
</feature>
<evidence type="ECO:0000256" key="2">
    <source>
        <dbReference type="ARBA" id="ARBA00022516"/>
    </source>
</evidence>
<dbReference type="NCBIfam" id="NF002150">
    <property type="entry name" value="PRK00982.1-4"/>
    <property type="match status" value="1"/>
</dbReference>
<dbReference type="InterPro" id="IPR003231">
    <property type="entry name" value="ACP"/>
</dbReference>
<comment type="function">
    <text evidence="7 9">Carrier of the growing fatty acid chain in fatty acid biosynthesis.</text>
</comment>
<proteinExistence type="inferred from homology"/>
<evidence type="ECO:0000256" key="6">
    <source>
        <dbReference type="ARBA" id="ARBA00023160"/>
    </source>
</evidence>
<dbReference type="PANTHER" id="PTHR20863:SF76">
    <property type="entry name" value="CARRIER DOMAIN-CONTAINING PROTEIN"/>
    <property type="match status" value="1"/>
</dbReference>
<accession>A0A1I7GUR0</accession>
<dbReference type="AlphaFoldDB" id="A0A1I7GUR0"/>
<evidence type="ECO:0000256" key="7">
    <source>
        <dbReference type="HAMAP-Rule" id="MF_01217"/>
    </source>
</evidence>
<comment type="pathway">
    <text evidence="7 9">Lipid metabolism; fatty acid biosynthesis.</text>
</comment>
<dbReference type="UniPathway" id="UPA00094"/>
<keyword evidence="7" id="KW-0963">Cytoplasm</keyword>
<keyword evidence="1 7" id="KW-0596">Phosphopantetheine</keyword>
<dbReference type="InterPro" id="IPR036736">
    <property type="entry name" value="ACP-like_sf"/>
</dbReference>